<dbReference type="Proteomes" id="UP000505210">
    <property type="component" value="Chromosome"/>
</dbReference>
<sequence>MTSLQSAIQWCQQQASIQDLVLLLDEIVVLLRNAILAQDMPIQTIQDVIEQSLLVRGWNLANLAQISGIELPRLREILDHEGLPPSSEELAAIAPTCYRPDGAAWAAEELEVLAKVQYGAQYYAQYTSLSMLILRNWNLLCRTPMPIERLQALRDGEDPTEADILRLVLHLRLEEAFVRNLANGAIT</sequence>
<evidence type="ECO:0000313" key="1">
    <source>
        <dbReference type="EMBL" id="QKD83527.1"/>
    </source>
</evidence>
<dbReference type="EMBL" id="CP053661">
    <property type="protein sequence ID" value="QKD83527.1"/>
    <property type="molecule type" value="Genomic_DNA"/>
</dbReference>
<gene>
    <name evidence="1" type="ORF">HPC62_16160</name>
</gene>
<proteinExistence type="predicted"/>
<organism evidence="1 2">
    <name type="scientific">Thermoleptolyngbya sichuanensis A183</name>
    <dbReference type="NCBI Taxonomy" id="2737172"/>
    <lineage>
        <taxon>Bacteria</taxon>
        <taxon>Bacillati</taxon>
        <taxon>Cyanobacteriota</taxon>
        <taxon>Cyanophyceae</taxon>
        <taxon>Oculatellales</taxon>
        <taxon>Oculatellaceae</taxon>
        <taxon>Thermoleptolyngbya</taxon>
        <taxon>Thermoleptolyngbya sichuanensis</taxon>
    </lineage>
</organism>
<dbReference type="AlphaFoldDB" id="A0A6M8BF70"/>
<name>A0A6M8BF70_9CYAN</name>
<protein>
    <submittedName>
        <fullName evidence="1">Uncharacterized protein</fullName>
    </submittedName>
</protein>
<reference evidence="1 2" key="1">
    <citation type="submission" date="2020-05" db="EMBL/GenBank/DDBJ databases">
        <title>Complete genome sequence of of a novel Thermoleptolyngbya strain isolated from hot springs of Ganzi, Sichuan China.</title>
        <authorList>
            <person name="Tang J."/>
            <person name="Daroch M."/>
            <person name="Li L."/>
            <person name="Waleron K."/>
            <person name="Waleron M."/>
            <person name="Waleron M."/>
        </authorList>
    </citation>
    <scope>NUCLEOTIDE SEQUENCE [LARGE SCALE GENOMIC DNA]</scope>
    <source>
        <strain evidence="1 2">PKUAC-SCTA183</strain>
    </source>
</reference>
<dbReference type="KEGG" id="theu:HPC62_16160"/>
<evidence type="ECO:0000313" key="2">
    <source>
        <dbReference type="Proteomes" id="UP000505210"/>
    </source>
</evidence>
<accession>A0A6M8BF70</accession>
<keyword evidence="2" id="KW-1185">Reference proteome</keyword>
<dbReference type="RefSeq" id="WP_172357340.1">
    <property type="nucleotide sequence ID" value="NZ_CP053661.1"/>
</dbReference>